<keyword evidence="5" id="KW-0812">Transmembrane</keyword>
<feature type="chain" id="PRO_5013366066" evidence="6">
    <location>
        <begin position="26"/>
        <end position="229"/>
    </location>
</feature>
<dbReference type="OrthoDB" id="9782229at2"/>
<dbReference type="InterPro" id="IPR050330">
    <property type="entry name" value="Bact_OuterMem_StrucFunc"/>
</dbReference>
<dbReference type="Pfam" id="PF00691">
    <property type="entry name" value="OmpA"/>
    <property type="match status" value="1"/>
</dbReference>
<dbReference type="Proteomes" id="UP000192761">
    <property type="component" value="Unassembled WGS sequence"/>
</dbReference>
<reference evidence="8 9" key="1">
    <citation type="submission" date="2017-04" db="EMBL/GenBank/DDBJ databases">
        <authorList>
            <person name="Afonso C.L."/>
            <person name="Miller P.J."/>
            <person name="Scott M.A."/>
            <person name="Spackman E."/>
            <person name="Goraichik I."/>
            <person name="Dimitrov K.M."/>
            <person name="Suarez D.L."/>
            <person name="Swayne D.E."/>
        </authorList>
    </citation>
    <scope>NUCLEOTIDE SEQUENCE [LARGE SCALE GENOMIC DNA]</scope>
    <source>
        <strain evidence="8 9">DSM 23236</strain>
    </source>
</reference>
<dbReference type="PROSITE" id="PS01068">
    <property type="entry name" value="OMPA_1"/>
    <property type="match status" value="1"/>
</dbReference>
<dbReference type="InterPro" id="IPR006664">
    <property type="entry name" value="OMP_bac"/>
</dbReference>
<dbReference type="Gene3D" id="3.30.1330.60">
    <property type="entry name" value="OmpA-like domain"/>
    <property type="match status" value="1"/>
</dbReference>
<dbReference type="InterPro" id="IPR006690">
    <property type="entry name" value="OMPA-like_CS"/>
</dbReference>
<gene>
    <name evidence="8" type="ORF">SAMN02745857_01207</name>
</gene>
<evidence type="ECO:0000256" key="2">
    <source>
        <dbReference type="ARBA" id="ARBA00023136"/>
    </source>
</evidence>
<dbReference type="PANTHER" id="PTHR30329:SF21">
    <property type="entry name" value="LIPOPROTEIN YIAD-RELATED"/>
    <property type="match status" value="1"/>
</dbReference>
<evidence type="ECO:0000313" key="9">
    <source>
        <dbReference type="Proteomes" id="UP000192761"/>
    </source>
</evidence>
<feature type="transmembrane region" description="Helical" evidence="5">
    <location>
        <begin position="41"/>
        <end position="57"/>
    </location>
</feature>
<dbReference type="CDD" id="cd07185">
    <property type="entry name" value="OmpA_C-like"/>
    <property type="match status" value="1"/>
</dbReference>
<evidence type="ECO:0000256" key="6">
    <source>
        <dbReference type="SAM" id="SignalP"/>
    </source>
</evidence>
<evidence type="ECO:0000313" key="8">
    <source>
        <dbReference type="EMBL" id="SMC21422.1"/>
    </source>
</evidence>
<sequence length="229" mass="24165">MAVVAPSRKAICLVLSASLLLGACATNDLGDKRDLNKTEMGAIIGAVGGAVVGAAVNHRNRGKGALIGAVGGGLAGAGIGYYMDQQAKDLQKQLAPEIGRGEIVLQKRSDNTLVVSMTSTTGFDTNSAMLKAGYTPTLDKIARVVNQYGKTAITIIGHTDNVGKDAYNQQLSEQRARAVSDYFVGRQVNPVRLDSYGKGELEPRASNDTEAGRAMNRRVELWIMPVTAS</sequence>
<evidence type="ECO:0000259" key="7">
    <source>
        <dbReference type="PROSITE" id="PS51123"/>
    </source>
</evidence>
<dbReference type="PRINTS" id="PR01021">
    <property type="entry name" value="OMPADOMAIN"/>
</dbReference>
<dbReference type="InterPro" id="IPR036737">
    <property type="entry name" value="OmpA-like_sf"/>
</dbReference>
<evidence type="ECO:0000256" key="5">
    <source>
        <dbReference type="SAM" id="Phobius"/>
    </source>
</evidence>
<accession>A0A1W1XC56</accession>
<protein>
    <submittedName>
        <fullName evidence="8">Outer membrane protein OmpA</fullName>
    </submittedName>
</protein>
<dbReference type="AlphaFoldDB" id="A0A1W1XC56"/>
<dbReference type="InterPro" id="IPR027367">
    <property type="entry name" value="Gly-zipper_YMGG"/>
</dbReference>
<organism evidence="8 9">
    <name type="scientific">Andreprevotia lacus DSM 23236</name>
    <dbReference type="NCBI Taxonomy" id="1121001"/>
    <lineage>
        <taxon>Bacteria</taxon>
        <taxon>Pseudomonadati</taxon>
        <taxon>Pseudomonadota</taxon>
        <taxon>Betaproteobacteria</taxon>
        <taxon>Neisseriales</taxon>
        <taxon>Chitinibacteraceae</taxon>
        <taxon>Andreprevotia</taxon>
    </lineage>
</organism>
<dbReference type="SUPFAM" id="SSF103088">
    <property type="entry name" value="OmpA-like"/>
    <property type="match status" value="1"/>
</dbReference>
<dbReference type="InterPro" id="IPR006665">
    <property type="entry name" value="OmpA-like"/>
</dbReference>
<dbReference type="RefSeq" id="WP_084089866.1">
    <property type="nucleotide sequence ID" value="NZ_FWXD01000005.1"/>
</dbReference>
<comment type="subcellular location">
    <subcellularLocation>
        <location evidence="1">Cell outer membrane</location>
    </subcellularLocation>
</comment>
<dbReference type="PANTHER" id="PTHR30329">
    <property type="entry name" value="STATOR ELEMENT OF FLAGELLAR MOTOR COMPLEX"/>
    <property type="match status" value="1"/>
</dbReference>
<feature type="signal peptide" evidence="6">
    <location>
        <begin position="1"/>
        <end position="25"/>
    </location>
</feature>
<evidence type="ECO:0000256" key="4">
    <source>
        <dbReference type="PROSITE-ProRule" id="PRU00473"/>
    </source>
</evidence>
<keyword evidence="6" id="KW-0732">Signal</keyword>
<evidence type="ECO:0000256" key="3">
    <source>
        <dbReference type="ARBA" id="ARBA00023237"/>
    </source>
</evidence>
<dbReference type="GO" id="GO:0009279">
    <property type="term" value="C:cell outer membrane"/>
    <property type="evidence" value="ECO:0007669"/>
    <property type="project" value="UniProtKB-SubCell"/>
</dbReference>
<dbReference type="PROSITE" id="PS51123">
    <property type="entry name" value="OMPA_2"/>
    <property type="match status" value="1"/>
</dbReference>
<keyword evidence="3" id="KW-0998">Cell outer membrane</keyword>
<keyword evidence="9" id="KW-1185">Reference proteome</keyword>
<keyword evidence="2 4" id="KW-0472">Membrane</keyword>
<keyword evidence="5" id="KW-1133">Transmembrane helix</keyword>
<dbReference type="Pfam" id="PF13441">
    <property type="entry name" value="Gly-zipper_YMGG"/>
    <property type="match status" value="1"/>
</dbReference>
<dbReference type="EMBL" id="FWXD01000005">
    <property type="protein sequence ID" value="SMC21422.1"/>
    <property type="molecule type" value="Genomic_DNA"/>
</dbReference>
<evidence type="ECO:0000256" key="1">
    <source>
        <dbReference type="ARBA" id="ARBA00004442"/>
    </source>
</evidence>
<name>A0A1W1XC56_9NEIS</name>
<proteinExistence type="predicted"/>
<feature type="domain" description="OmpA-like" evidence="7">
    <location>
        <begin position="110"/>
        <end position="227"/>
    </location>
</feature>
<dbReference type="STRING" id="1121001.SAMN02745857_01207"/>
<feature type="transmembrane region" description="Helical" evidence="5">
    <location>
        <begin position="64"/>
        <end position="83"/>
    </location>
</feature>